<dbReference type="AlphaFoldDB" id="A0A1H8ZXG1"/>
<dbReference type="RefSeq" id="WP_093280795.1">
    <property type="nucleotide sequence ID" value="NZ_FOFS01000001.1"/>
</dbReference>
<sequence>MKTAFVTGSTGFVGINLIDELVAQNWRVIALHRVDSDVLPLARHAGVERVVGDVTDVKSLLKVLPPEVDCVFHVAGNTSLWNRRHVEQLKVNVRGTRNMVRAALEARARRFVHTSSIVAYGLHGGQITEDTPTRGSTSQINYIRSKALAEREVRKGISDGLPAVIINPSNMIGPHDTESWSRLFGLVQRGRVPAMPSGGGSFCHVRAVARAHIAAAERGRLGANYLLGGAQATYAGLALEIARLLGIRRRPLQLPVKLLQGYAVLEEWAAPLLGRRPDITRDAVALMSENFYCSSERAVRELGYAPETLECMLGDCRDWLLREELLRPLPKSAQTGR</sequence>
<accession>A0A1H8ZXG1</accession>
<dbReference type="GO" id="GO:0004029">
    <property type="term" value="F:aldehyde dehydrogenase (NAD+) activity"/>
    <property type="evidence" value="ECO:0007669"/>
    <property type="project" value="TreeGrafter"/>
</dbReference>
<dbReference type="InterPro" id="IPR001509">
    <property type="entry name" value="Epimerase_deHydtase"/>
</dbReference>
<dbReference type="OrthoDB" id="5786478at2"/>
<proteinExistence type="predicted"/>
<protein>
    <submittedName>
        <fullName evidence="2">Dihydroflavonol-4-reductase</fullName>
    </submittedName>
</protein>
<organism evidence="2 3">
    <name type="scientific">Solimonas aquatica</name>
    <dbReference type="NCBI Taxonomy" id="489703"/>
    <lineage>
        <taxon>Bacteria</taxon>
        <taxon>Pseudomonadati</taxon>
        <taxon>Pseudomonadota</taxon>
        <taxon>Gammaproteobacteria</taxon>
        <taxon>Nevskiales</taxon>
        <taxon>Nevskiaceae</taxon>
        <taxon>Solimonas</taxon>
    </lineage>
</organism>
<name>A0A1H8ZXG1_9GAMM</name>
<dbReference type="InterPro" id="IPR036291">
    <property type="entry name" value="NAD(P)-bd_dom_sf"/>
</dbReference>
<feature type="domain" description="NAD-dependent epimerase/dehydratase" evidence="1">
    <location>
        <begin position="5"/>
        <end position="226"/>
    </location>
</feature>
<evidence type="ECO:0000259" key="1">
    <source>
        <dbReference type="Pfam" id="PF01370"/>
    </source>
</evidence>
<dbReference type="Pfam" id="PF01370">
    <property type="entry name" value="Epimerase"/>
    <property type="match status" value="1"/>
</dbReference>
<dbReference type="PANTHER" id="PTHR48079">
    <property type="entry name" value="PROTEIN YEEZ"/>
    <property type="match status" value="1"/>
</dbReference>
<dbReference type="Proteomes" id="UP000199233">
    <property type="component" value="Unassembled WGS sequence"/>
</dbReference>
<dbReference type="STRING" id="489703.SAMN04488038_101192"/>
<gene>
    <name evidence="2" type="ORF">SAMN04488038_101192</name>
</gene>
<reference evidence="2 3" key="1">
    <citation type="submission" date="2016-10" db="EMBL/GenBank/DDBJ databases">
        <authorList>
            <person name="de Groot N.N."/>
        </authorList>
    </citation>
    <scope>NUCLEOTIDE SEQUENCE [LARGE SCALE GENOMIC DNA]</scope>
    <source>
        <strain evidence="2 3">DSM 25927</strain>
    </source>
</reference>
<dbReference type="Gene3D" id="3.40.50.720">
    <property type="entry name" value="NAD(P)-binding Rossmann-like Domain"/>
    <property type="match status" value="1"/>
</dbReference>
<dbReference type="GO" id="GO:0005737">
    <property type="term" value="C:cytoplasm"/>
    <property type="evidence" value="ECO:0007669"/>
    <property type="project" value="TreeGrafter"/>
</dbReference>
<evidence type="ECO:0000313" key="2">
    <source>
        <dbReference type="EMBL" id="SEP68927.1"/>
    </source>
</evidence>
<keyword evidence="3" id="KW-1185">Reference proteome</keyword>
<dbReference type="EMBL" id="FOFS01000001">
    <property type="protein sequence ID" value="SEP68927.1"/>
    <property type="molecule type" value="Genomic_DNA"/>
</dbReference>
<dbReference type="SUPFAM" id="SSF51735">
    <property type="entry name" value="NAD(P)-binding Rossmann-fold domains"/>
    <property type="match status" value="1"/>
</dbReference>
<dbReference type="PANTHER" id="PTHR48079:SF6">
    <property type="entry name" value="NAD(P)-BINDING DOMAIN-CONTAINING PROTEIN-RELATED"/>
    <property type="match status" value="1"/>
</dbReference>
<evidence type="ECO:0000313" key="3">
    <source>
        <dbReference type="Proteomes" id="UP000199233"/>
    </source>
</evidence>
<dbReference type="InterPro" id="IPR051783">
    <property type="entry name" value="NAD(P)-dependent_oxidoreduct"/>
</dbReference>